<dbReference type="GO" id="GO:0006364">
    <property type="term" value="P:rRNA processing"/>
    <property type="evidence" value="ECO:0007669"/>
    <property type="project" value="UniProtKB-UniRule"/>
</dbReference>
<evidence type="ECO:0000259" key="6">
    <source>
        <dbReference type="Pfam" id="PF01782"/>
    </source>
</evidence>
<accession>A0A162W051</accession>
<evidence type="ECO:0000259" key="7">
    <source>
        <dbReference type="Pfam" id="PF24986"/>
    </source>
</evidence>
<dbReference type="GO" id="GO:0042274">
    <property type="term" value="P:ribosomal small subunit biogenesis"/>
    <property type="evidence" value="ECO:0007669"/>
    <property type="project" value="UniProtKB-UniRule"/>
</dbReference>
<keyword evidence="3 5" id="KW-0698">rRNA processing</keyword>
<dbReference type="GO" id="GO:0005737">
    <property type="term" value="C:cytoplasm"/>
    <property type="evidence" value="ECO:0007669"/>
    <property type="project" value="UniProtKB-SubCell"/>
</dbReference>
<name>A0A162W051_9GAMM</name>
<dbReference type="RefSeq" id="WP_008316746.1">
    <property type="nucleotide sequence ID" value="NZ_CP115969.1"/>
</dbReference>
<dbReference type="SUPFAM" id="SSF50447">
    <property type="entry name" value="Translation proteins"/>
    <property type="match status" value="1"/>
</dbReference>
<evidence type="ECO:0000256" key="5">
    <source>
        <dbReference type="HAMAP-Rule" id="MF_00014"/>
    </source>
</evidence>
<dbReference type="InterPro" id="IPR009000">
    <property type="entry name" value="Transl_B-barrel_sf"/>
</dbReference>
<protein>
    <recommendedName>
        <fullName evidence="5">Ribosome maturation factor RimM</fullName>
    </recommendedName>
</protein>
<dbReference type="Gene3D" id="2.40.30.60">
    <property type="entry name" value="RimM"/>
    <property type="match status" value="1"/>
</dbReference>
<dbReference type="Pfam" id="PF01782">
    <property type="entry name" value="RimM"/>
    <property type="match status" value="1"/>
</dbReference>
<proteinExistence type="inferred from homology"/>
<dbReference type="NCBIfam" id="TIGR02273">
    <property type="entry name" value="16S_RimM"/>
    <property type="match status" value="1"/>
</dbReference>
<evidence type="ECO:0000313" key="8">
    <source>
        <dbReference type="EMBL" id="MBS7825360.1"/>
    </source>
</evidence>
<keyword evidence="2 5" id="KW-0690">Ribosome biogenesis</keyword>
<dbReference type="PANTHER" id="PTHR33692">
    <property type="entry name" value="RIBOSOME MATURATION FACTOR RIMM"/>
    <property type="match status" value="1"/>
</dbReference>
<dbReference type="Proteomes" id="UP000680020">
    <property type="component" value="Unassembled WGS sequence"/>
</dbReference>
<evidence type="ECO:0000256" key="3">
    <source>
        <dbReference type="ARBA" id="ARBA00022552"/>
    </source>
</evidence>
<dbReference type="InterPro" id="IPR056792">
    <property type="entry name" value="PRC_RimM"/>
</dbReference>
<dbReference type="GO" id="GO:0005840">
    <property type="term" value="C:ribosome"/>
    <property type="evidence" value="ECO:0007669"/>
    <property type="project" value="InterPro"/>
</dbReference>
<dbReference type="EMBL" id="JAGIBU010000011">
    <property type="protein sequence ID" value="MBS7825360.1"/>
    <property type="molecule type" value="Genomic_DNA"/>
</dbReference>
<dbReference type="InterPro" id="IPR002676">
    <property type="entry name" value="RimM_N"/>
</dbReference>
<gene>
    <name evidence="5 8" type="primary">rimM</name>
    <name evidence="8" type="ORF">J7561_09115</name>
</gene>
<dbReference type="InterPro" id="IPR011033">
    <property type="entry name" value="PRC_barrel-like_sf"/>
</dbReference>
<dbReference type="AlphaFoldDB" id="A0A162W051"/>
<sequence length="170" mass="19544">MDNHDKIVVGKINGFYGLKGFVKVFSETRPRDAIFDYDHLYVFRNNEWQTLVVEKAQYAGKSLVIKFEGFIDRTAIEPYYGLQLFIERDQLEDLKEGEFYWADLLGITVKNTEGHIFGEVSEFLETGANDVMIVKKGGATTLIPFTRGHAILDVDLENRVILVDWDEDDL</sequence>
<feature type="domain" description="RimM N-terminal" evidence="6">
    <location>
        <begin position="8"/>
        <end position="90"/>
    </location>
</feature>
<evidence type="ECO:0000256" key="1">
    <source>
        <dbReference type="ARBA" id="ARBA00022490"/>
    </source>
</evidence>
<dbReference type="SUPFAM" id="SSF50346">
    <property type="entry name" value="PRC-barrel domain"/>
    <property type="match status" value="1"/>
</dbReference>
<comment type="subcellular location">
    <subcellularLocation>
        <location evidence="5">Cytoplasm</location>
    </subcellularLocation>
</comment>
<comment type="domain">
    <text evidence="5">The PRC barrel domain binds ribosomal protein uS19.</text>
</comment>
<reference evidence="8" key="1">
    <citation type="submission" date="2021-03" db="EMBL/GenBank/DDBJ databases">
        <title>Identification and antibiotic profiling of Wohlfahrtiimonas chitiniclastica, an underestimated human pathogen.</title>
        <authorList>
            <person name="Kopf A."/>
            <person name="Bunk B."/>
            <person name="Coldewey S."/>
            <person name="Gunzer F."/>
            <person name="Riedel T."/>
            <person name="Schroettner P."/>
        </authorList>
    </citation>
    <scope>NUCLEOTIDE SEQUENCE</scope>
    <source>
        <strain evidence="8">DSM 100917</strain>
    </source>
</reference>
<evidence type="ECO:0000256" key="2">
    <source>
        <dbReference type="ARBA" id="ARBA00022517"/>
    </source>
</evidence>
<dbReference type="InterPro" id="IPR036976">
    <property type="entry name" value="RimM_N_sf"/>
</dbReference>
<dbReference type="GO" id="GO:0043022">
    <property type="term" value="F:ribosome binding"/>
    <property type="evidence" value="ECO:0007669"/>
    <property type="project" value="InterPro"/>
</dbReference>
<comment type="function">
    <text evidence="5">An accessory protein needed during the final step in the assembly of 30S ribosomal subunit, possibly for assembly of the head region. Essential for efficient processing of 16S rRNA. May be needed both before and after RbfA during the maturation of 16S rRNA. It has affinity for free ribosomal 30S subunits but not for 70S ribosomes.</text>
</comment>
<evidence type="ECO:0000313" key="9">
    <source>
        <dbReference type="Proteomes" id="UP000680020"/>
    </source>
</evidence>
<feature type="domain" description="Ribosome maturation factor RimM PRC barrel" evidence="7">
    <location>
        <begin position="101"/>
        <end position="168"/>
    </location>
</feature>
<keyword evidence="4 5" id="KW-0143">Chaperone</keyword>
<evidence type="ECO:0000256" key="4">
    <source>
        <dbReference type="ARBA" id="ARBA00023186"/>
    </source>
</evidence>
<keyword evidence="1 5" id="KW-0963">Cytoplasm</keyword>
<dbReference type="PANTHER" id="PTHR33692:SF1">
    <property type="entry name" value="RIBOSOME MATURATION FACTOR RIMM"/>
    <property type="match status" value="1"/>
</dbReference>
<dbReference type="Gene3D" id="2.30.30.240">
    <property type="entry name" value="PRC-barrel domain"/>
    <property type="match status" value="1"/>
</dbReference>
<organism evidence="8 9">
    <name type="scientific">Wohlfahrtiimonas chitiniclastica</name>
    <dbReference type="NCBI Taxonomy" id="400946"/>
    <lineage>
        <taxon>Bacteria</taxon>
        <taxon>Pseudomonadati</taxon>
        <taxon>Pseudomonadota</taxon>
        <taxon>Gammaproteobacteria</taxon>
        <taxon>Cardiobacteriales</taxon>
        <taxon>Ignatzschineriaceae</taxon>
        <taxon>Wohlfahrtiimonas</taxon>
    </lineage>
</organism>
<dbReference type="Pfam" id="PF24986">
    <property type="entry name" value="PRC_RimM"/>
    <property type="match status" value="1"/>
</dbReference>
<comment type="similarity">
    <text evidence="5">Belongs to the RimM family.</text>
</comment>
<dbReference type="HAMAP" id="MF_00014">
    <property type="entry name" value="Ribosome_mat_RimM"/>
    <property type="match status" value="1"/>
</dbReference>
<comment type="subunit">
    <text evidence="5">Binds ribosomal protein uS19.</text>
</comment>
<comment type="caution">
    <text evidence="8">The sequence shown here is derived from an EMBL/GenBank/DDBJ whole genome shotgun (WGS) entry which is preliminary data.</text>
</comment>
<dbReference type="InterPro" id="IPR011961">
    <property type="entry name" value="RimM"/>
</dbReference>